<dbReference type="InterPro" id="IPR014017">
    <property type="entry name" value="DNA_helicase_UvrD-like_C"/>
</dbReference>
<dbReference type="PANTHER" id="PTHR11070">
    <property type="entry name" value="UVRD / RECB / PCRA DNA HELICASE FAMILY MEMBER"/>
    <property type="match status" value="1"/>
</dbReference>
<dbReference type="Gene3D" id="3.30.160.800">
    <property type="match status" value="1"/>
</dbReference>
<dbReference type="CDD" id="cd06127">
    <property type="entry name" value="DEDDh"/>
    <property type="match status" value="1"/>
</dbReference>
<dbReference type="PANTHER" id="PTHR11070:SF2">
    <property type="entry name" value="ATP-DEPENDENT DNA HELICASE SRS2"/>
    <property type="match status" value="1"/>
</dbReference>
<evidence type="ECO:0000259" key="12">
    <source>
        <dbReference type="PROSITE" id="PS51198"/>
    </source>
</evidence>
<dbReference type="InterPro" id="IPR012337">
    <property type="entry name" value="RNaseH-like_sf"/>
</dbReference>
<comment type="caution">
    <text evidence="14">The sequence shown here is derived from an EMBL/GenBank/DDBJ whole genome shotgun (WGS) entry which is preliminary data.</text>
</comment>
<dbReference type="Gene3D" id="1.10.486.10">
    <property type="entry name" value="PCRA, domain 4"/>
    <property type="match status" value="2"/>
</dbReference>
<feature type="domain" description="UvrD-like helicase ATP-binding" evidence="12">
    <location>
        <begin position="2"/>
        <end position="308"/>
    </location>
</feature>
<dbReference type="Gene3D" id="3.30.420.10">
    <property type="entry name" value="Ribonuclease H-like superfamily/Ribonuclease H"/>
    <property type="match status" value="1"/>
</dbReference>
<keyword evidence="2 11" id="KW-0547">Nucleotide-binding</keyword>
<comment type="catalytic activity">
    <reaction evidence="10">
        <text>ATP + H2O = ADP + phosphate + H(+)</text>
        <dbReference type="Rhea" id="RHEA:13065"/>
        <dbReference type="ChEBI" id="CHEBI:15377"/>
        <dbReference type="ChEBI" id="CHEBI:15378"/>
        <dbReference type="ChEBI" id="CHEBI:30616"/>
        <dbReference type="ChEBI" id="CHEBI:43474"/>
        <dbReference type="ChEBI" id="CHEBI:456216"/>
        <dbReference type="EC" id="5.6.2.4"/>
    </reaction>
</comment>
<evidence type="ECO:0000256" key="8">
    <source>
        <dbReference type="ARBA" id="ARBA00034617"/>
    </source>
</evidence>
<name>A0ABS2GHQ1_9FIRM</name>
<evidence type="ECO:0000256" key="7">
    <source>
        <dbReference type="ARBA" id="ARBA00023235"/>
    </source>
</evidence>
<comment type="similarity">
    <text evidence="1">Belongs to the helicase family. UvrD subfamily.</text>
</comment>
<evidence type="ECO:0000256" key="1">
    <source>
        <dbReference type="ARBA" id="ARBA00009922"/>
    </source>
</evidence>
<feature type="binding site" evidence="11">
    <location>
        <begin position="23"/>
        <end position="30"/>
    </location>
    <ligand>
        <name>ATP</name>
        <dbReference type="ChEBI" id="CHEBI:30616"/>
    </ligand>
</feature>
<keyword evidence="7" id="KW-0413">Isomerase</keyword>
<evidence type="ECO:0000256" key="3">
    <source>
        <dbReference type="ARBA" id="ARBA00022801"/>
    </source>
</evidence>
<evidence type="ECO:0000259" key="13">
    <source>
        <dbReference type="PROSITE" id="PS51217"/>
    </source>
</evidence>
<keyword evidence="15" id="KW-1185">Reference proteome</keyword>
<feature type="domain" description="UvrD-like helicase C-terminal" evidence="13">
    <location>
        <begin position="314"/>
        <end position="785"/>
    </location>
</feature>
<evidence type="ECO:0000256" key="4">
    <source>
        <dbReference type="ARBA" id="ARBA00022806"/>
    </source>
</evidence>
<dbReference type="EC" id="5.6.2.4" evidence="9"/>
<comment type="catalytic activity">
    <reaction evidence="8">
        <text>Couples ATP hydrolysis with the unwinding of duplex DNA by translocating in the 3'-5' direction.</text>
        <dbReference type="EC" id="5.6.2.4"/>
    </reaction>
</comment>
<proteinExistence type="inferred from homology"/>
<dbReference type="Pfam" id="PF00929">
    <property type="entry name" value="RNase_T"/>
    <property type="match status" value="1"/>
</dbReference>
<gene>
    <name evidence="14" type="ORF">H6A01_05665</name>
</gene>
<dbReference type="InterPro" id="IPR000212">
    <property type="entry name" value="DNA_helicase_UvrD/REP"/>
</dbReference>
<evidence type="ECO:0000256" key="10">
    <source>
        <dbReference type="ARBA" id="ARBA00048988"/>
    </source>
</evidence>
<keyword evidence="3 11" id="KW-0378">Hydrolase</keyword>
<reference evidence="14 15" key="1">
    <citation type="journal article" date="2021" name="Sci. Rep.">
        <title>The distribution of antibiotic resistance genes in chicken gut microbiota commensals.</title>
        <authorList>
            <person name="Juricova H."/>
            <person name="Matiasovicova J."/>
            <person name="Kubasova T."/>
            <person name="Cejkova D."/>
            <person name="Rychlik I."/>
        </authorList>
    </citation>
    <scope>NUCLEOTIDE SEQUENCE [LARGE SCALE GENOMIC DNA]</scope>
    <source>
        <strain evidence="14 15">An537</strain>
    </source>
</reference>
<dbReference type="EMBL" id="JACJLA010000008">
    <property type="protein sequence ID" value="MBM6912807.1"/>
    <property type="molecule type" value="Genomic_DNA"/>
</dbReference>
<dbReference type="InterPro" id="IPR036397">
    <property type="entry name" value="RNaseH_sf"/>
</dbReference>
<evidence type="ECO:0000256" key="5">
    <source>
        <dbReference type="ARBA" id="ARBA00022840"/>
    </source>
</evidence>
<dbReference type="InterPro" id="IPR013986">
    <property type="entry name" value="DExx_box_DNA_helicase_dom_sf"/>
</dbReference>
<evidence type="ECO:0000313" key="15">
    <source>
        <dbReference type="Proteomes" id="UP000707138"/>
    </source>
</evidence>
<dbReference type="InterPro" id="IPR013520">
    <property type="entry name" value="Ribonucl_H"/>
</dbReference>
<accession>A0ABS2GHQ1</accession>
<dbReference type="PROSITE" id="PS51217">
    <property type="entry name" value="UVRD_HELICASE_CTER"/>
    <property type="match status" value="1"/>
</dbReference>
<protein>
    <recommendedName>
        <fullName evidence="9">DNA 3'-5' helicase</fullName>
        <ecNumber evidence="9">5.6.2.4</ecNumber>
    </recommendedName>
</protein>
<dbReference type="InterPro" id="IPR014016">
    <property type="entry name" value="UvrD-like_ATP-bd"/>
</dbReference>
<dbReference type="SUPFAM" id="SSF53098">
    <property type="entry name" value="Ribonuclease H-like"/>
    <property type="match status" value="1"/>
</dbReference>
<keyword evidence="5 11" id="KW-0067">ATP-binding</keyword>
<dbReference type="RefSeq" id="WP_205087844.1">
    <property type="nucleotide sequence ID" value="NZ_JACJLA010000008.1"/>
</dbReference>
<evidence type="ECO:0000256" key="6">
    <source>
        <dbReference type="ARBA" id="ARBA00023125"/>
    </source>
</evidence>
<dbReference type="Gene3D" id="1.10.10.160">
    <property type="match status" value="1"/>
</dbReference>
<evidence type="ECO:0000256" key="9">
    <source>
        <dbReference type="ARBA" id="ARBA00034808"/>
    </source>
</evidence>
<evidence type="ECO:0000256" key="11">
    <source>
        <dbReference type="PROSITE-ProRule" id="PRU00560"/>
    </source>
</evidence>
<organism evidence="14 15">
    <name type="scientific">Veillonella magna</name>
    <dbReference type="NCBI Taxonomy" id="464322"/>
    <lineage>
        <taxon>Bacteria</taxon>
        <taxon>Bacillati</taxon>
        <taxon>Bacillota</taxon>
        <taxon>Negativicutes</taxon>
        <taxon>Veillonellales</taxon>
        <taxon>Veillonellaceae</taxon>
        <taxon>Veillonella</taxon>
    </lineage>
</organism>
<dbReference type="SMART" id="SM00479">
    <property type="entry name" value="EXOIII"/>
    <property type="match status" value="1"/>
</dbReference>
<evidence type="ECO:0000256" key="2">
    <source>
        <dbReference type="ARBA" id="ARBA00022741"/>
    </source>
</evidence>
<dbReference type="SUPFAM" id="SSF52540">
    <property type="entry name" value="P-loop containing nucleoside triphosphate hydrolases"/>
    <property type="match status" value="1"/>
</dbReference>
<dbReference type="CDD" id="cd17932">
    <property type="entry name" value="DEXQc_UvrD"/>
    <property type="match status" value="1"/>
</dbReference>
<dbReference type="Proteomes" id="UP000707138">
    <property type="component" value="Unassembled WGS sequence"/>
</dbReference>
<dbReference type="InterPro" id="IPR027417">
    <property type="entry name" value="P-loop_NTPase"/>
</dbReference>
<dbReference type="Pfam" id="PF00580">
    <property type="entry name" value="UvrD-helicase"/>
    <property type="match status" value="1"/>
</dbReference>
<keyword evidence="6" id="KW-0238">DNA-binding</keyword>
<dbReference type="PROSITE" id="PS51198">
    <property type="entry name" value="UVRD_HELICASE_ATP_BIND"/>
    <property type="match status" value="1"/>
</dbReference>
<dbReference type="Pfam" id="PF13361">
    <property type="entry name" value="UvrD_C"/>
    <property type="match status" value="1"/>
</dbReference>
<sequence>MVRLNAAQQRIVNELDRNILLLASAGTGKTNTLAYRVAHIIESGRAAGEEILCMTFTNKACREMKERIAGKVGPKAKAVEVSTFHSFCYALLAEESKRQDDLFTDITIYDEEDCKELLAPLKPAGMKDIEFQNLVAWVKEARSRYGLYSDSSTEDYKRTIRRAYAEEKQTVLRLLGGADSFIMGDVQRRFEYDGYRIMVAYEEALQQVHGVDFTDLITRVHRLFQNEDVRRRWQQRYKYIAIDEMQDTSTLECEVMKVLWQGNHVLLCGDYFQTIYEWRGSDPLALLKAYRDEFSPMTVVFYENYRANQTLFKASLAVLQAMFPDIIDDFYEETPYAVTGDAGTPITIHGAPTEWKEGAYIFDAIRSLPKDSNVGILVRNNKRAQYLSRLFANLNVHLPPEEQREFMIIDEFKFFRRQEIKDIMAYFKLLLNSHDSVSAKRISKRYVKGIGEARIQAIESADTRQAGLTLTDFFDMAIFEGEPYQRLLEGLNAGKVVVFDVESTGTDTTTDEIIQIAAIRLGADGSEAECFERFICPAKSVGDSQAVHGFSDEWLKEHGEPAEAVLADFVEFSKDAVIVGHNVGYDISILGSELHRHHLPQPRFSAVYDTLDIYRRFYPNLLNHKLGFLSEYFPIDHKPTHNALDDIRATALLLLYAVKENIEPTANRRRALIGSYKNAFATIASQMATLRRKSNSERPTQLLAYIMNDMGVLQYYKQAREEQRVEYIRDLYRMMEQLEQEESELSGPDCLRRILQQAALTAGEPDQRIKNETRIPIITVHQAKGSEFDYVFLANMNVGVFPGMLAIREGKEEEEKRLFYVALTRAKKQLTISYITTNHRGAPWSESPFLAYLPKELVERK</sequence>
<dbReference type="Gene3D" id="3.40.50.300">
    <property type="entry name" value="P-loop containing nucleotide triphosphate hydrolases"/>
    <property type="match status" value="2"/>
</dbReference>
<evidence type="ECO:0000313" key="14">
    <source>
        <dbReference type="EMBL" id="MBM6912807.1"/>
    </source>
</evidence>
<keyword evidence="4 11" id="KW-0347">Helicase</keyword>